<evidence type="ECO:0000256" key="1">
    <source>
        <dbReference type="SAM" id="Phobius"/>
    </source>
</evidence>
<keyword evidence="1" id="KW-0472">Membrane</keyword>
<feature type="transmembrane region" description="Helical" evidence="1">
    <location>
        <begin position="54"/>
        <end position="75"/>
    </location>
</feature>
<keyword evidence="3" id="KW-1185">Reference proteome</keyword>
<gene>
    <name evidence="2" type="ORF">EMH_0048550</name>
</gene>
<sequence>MYSSFPDISVDATLDTAPSDFLPESDVLTAYFEATGTQQEFSIRNKDKFRRAKAFTLVKATLAGVALFALTAAVVCLPFQCFRALTSDKAPDKLAISSQRHPEKGEAHWLVRSLSFVHLSQHRRTFGRIGRAFDDIRYGICSIFLGTQVRRAAQKDTKAL</sequence>
<name>U6KDG1_9EIME</name>
<evidence type="ECO:0000313" key="2">
    <source>
        <dbReference type="EMBL" id="CDJ35974.1"/>
    </source>
</evidence>
<dbReference type="RefSeq" id="XP_037878263.1">
    <property type="nucleotide sequence ID" value="XM_038022409.1"/>
</dbReference>
<proteinExistence type="predicted"/>
<keyword evidence="1" id="KW-1133">Transmembrane helix</keyword>
<dbReference type="EMBL" id="HG735455">
    <property type="protein sequence ID" value="CDJ35974.1"/>
    <property type="molecule type" value="Genomic_DNA"/>
</dbReference>
<evidence type="ECO:0000313" key="3">
    <source>
        <dbReference type="Proteomes" id="UP000030744"/>
    </source>
</evidence>
<dbReference type="GeneID" id="60404072"/>
<protein>
    <recommendedName>
        <fullName evidence="4">Transmembrane protein</fullName>
    </recommendedName>
</protein>
<accession>U6KDG1</accession>
<reference evidence="2" key="2">
    <citation type="submission" date="2013-10" db="EMBL/GenBank/DDBJ databases">
        <authorList>
            <person name="Aslett M."/>
        </authorList>
    </citation>
    <scope>NUCLEOTIDE SEQUENCE [LARGE SCALE GENOMIC DNA]</scope>
    <source>
        <strain evidence="2">Houghton</strain>
    </source>
</reference>
<keyword evidence="1" id="KW-0812">Transmembrane</keyword>
<dbReference type="AlphaFoldDB" id="U6KDG1"/>
<dbReference type="Proteomes" id="UP000030744">
    <property type="component" value="Unassembled WGS sequence"/>
</dbReference>
<reference evidence="2" key="1">
    <citation type="submission" date="2013-10" db="EMBL/GenBank/DDBJ databases">
        <title>Genomic analysis of the causative agents of coccidiosis in chickens.</title>
        <authorList>
            <person name="Reid A.J."/>
            <person name="Blake D."/>
            <person name="Billington K."/>
            <person name="Browne H."/>
            <person name="Dunn M."/>
            <person name="Hung S."/>
            <person name="Kawahara F."/>
            <person name="Miranda-Saavedra D."/>
            <person name="Mourier T."/>
            <person name="Nagra H."/>
            <person name="Otto T.D."/>
            <person name="Rawlings N."/>
            <person name="Sanchez A."/>
            <person name="Sanders M."/>
            <person name="Subramaniam C."/>
            <person name="Tay Y."/>
            <person name="Dear P."/>
            <person name="Doerig C."/>
            <person name="Gruber A."/>
            <person name="Parkinson J."/>
            <person name="Shirley M."/>
            <person name="Wan K.L."/>
            <person name="Berriman M."/>
            <person name="Tomley F."/>
            <person name="Pain A."/>
        </authorList>
    </citation>
    <scope>NUCLEOTIDE SEQUENCE [LARGE SCALE GENOMIC DNA]</scope>
    <source>
        <strain evidence="2">Houghton</strain>
    </source>
</reference>
<dbReference type="VEuPathDB" id="ToxoDB:EMH_0048550"/>
<evidence type="ECO:0008006" key="4">
    <source>
        <dbReference type="Google" id="ProtNLM"/>
    </source>
</evidence>
<organism evidence="2 3">
    <name type="scientific">Eimeria mitis</name>
    <dbReference type="NCBI Taxonomy" id="44415"/>
    <lineage>
        <taxon>Eukaryota</taxon>
        <taxon>Sar</taxon>
        <taxon>Alveolata</taxon>
        <taxon>Apicomplexa</taxon>
        <taxon>Conoidasida</taxon>
        <taxon>Coccidia</taxon>
        <taxon>Eucoccidiorida</taxon>
        <taxon>Eimeriorina</taxon>
        <taxon>Eimeriidae</taxon>
        <taxon>Eimeria</taxon>
    </lineage>
</organism>